<evidence type="ECO:0000256" key="4">
    <source>
        <dbReference type="ARBA" id="ARBA00022764"/>
    </source>
</evidence>
<dbReference type="RefSeq" id="WP_106448396.1">
    <property type="nucleotide sequence ID" value="NZ_CP027670.1"/>
</dbReference>
<reference evidence="10 11" key="1">
    <citation type="submission" date="2018-03" db="EMBL/GenBank/DDBJ databases">
        <title>Genome sequencing of Simplicispira sp.</title>
        <authorList>
            <person name="Kim S.-J."/>
            <person name="Heo J."/>
            <person name="Kwon S.-W."/>
        </authorList>
    </citation>
    <scope>NUCLEOTIDE SEQUENCE [LARGE SCALE GENOMIC DNA]</scope>
    <source>
        <strain evidence="10 11">SC1-8</strain>
        <plasmid evidence="10 11">unnamed1</plasmid>
    </source>
</reference>
<proteinExistence type="inferred from homology"/>
<keyword evidence="10" id="KW-0614">Plasmid</keyword>
<dbReference type="SUPFAM" id="SSF52833">
    <property type="entry name" value="Thioredoxin-like"/>
    <property type="match status" value="1"/>
</dbReference>
<keyword evidence="5" id="KW-1015">Disulfide bond</keyword>
<dbReference type="InterPro" id="IPR036249">
    <property type="entry name" value="Thioredoxin-like_sf"/>
</dbReference>
<keyword evidence="6 7" id="KW-0676">Redox-active center</keyword>
<evidence type="ECO:0000256" key="7">
    <source>
        <dbReference type="RuleBase" id="RU364038"/>
    </source>
</evidence>
<dbReference type="InterPro" id="IPR018950">
    <property type="entry name" value="DiS-bond_isomerase_DsbC/G_N"/>
</dbReference>
<gene>
    <name evidence="10" type="ORF">C6571_18655</name>
</gene>
<evidence type="ECO:0000313" key="10">
    <source>
        <dbReference type="EMBL" id="AVO43448.1"/>
    </source>
</evidence>
<dbReference type="PANTHER" id="PTHR35272">
    <property type="entry name" value="THIOL:DISULFIDE INTERCHANGE PROTEIN DSBC-RELATED"/>
    <property type="match status" value="1"/>
</dbReference>
<evidence type="ECO:0000256" key="5">
    <source>
        <dbReference type="ARBA" id="ARBA00023157"/>
    </source>
</evidence>
<evidence type="ECO:0000259" key="8">
    <source>
        <dbReference type="Pfam" id="PF10411"/>
    </source>
</evidence>
<dbReference type="Pfam" id="PF10411">
    <property type="entry name" value="DsbC_N"/>
    <property type="match status" value="1"/>
</dbReference>
<accession>A0A2S0N5M3</accession>
<evidence type="ECO:0000313" key="11">
    <source>
        <dbReference type="Proteomes" id="UP000239326"/>
    </source>
</evidence>
<keyword evidence="3 7" id="KW-0732">Signal</keyword>
<keyword evidence="11" id="KW-1185">Reference proteome</keyword>
<name>A0A2S0N5M3_9BURK</name>
<organism evidence="10 11">
    <name type="scientific">Simplicispira suum</name>
    <dbReference type="NCBI Taxonomy" id="2109915"/>
    <lineage>
        <taxon>Bacteria</taxon>
        <taxon>Pseudomonadati</taxon>
        <taxon>Pseudomonadota</taxon>
        <taxon>Betaproteobacteria</taxon>
        <taxon>Burkholderiales</taxon>
        <taxon>Comamonadaceae</taxon>
        <taxon>Simplicispira</taxon>
    </lineage>
</organism>
<sequence length="244" mass="25975">MFKKIFALIFAAAGLVGAATAAQPMDALVGVLKKSMPGLNIDSIKETPMKGIFEIVSGGDVAYVSGDGQHMIQGTLFNVPKRKNLSDETLQKVRLKALAGIDESALIVYPAKGKALHTITVFTDPSCPYCHRLHDELAQLNELGVTVKYALYARNGGGTLTGRQLQEALCSTDPKASVDGFFKNSQRPTEGGDCSQVAALDKIAATARLVGLQGTPHIVTDTGLSFSGYRPPQEMLKLLERGAL</sequence>
<evidence type="ECO:0000256" key="2">
    <source>
        <dbReference type="ARBA" id="ARBA00009813"/>
    </source>
</evidence>
<comment type="function">
    <text evidence="7">Required for disulfide bond formation in some periplasmic proteins. Acts by transferring its disulfide bond to other proteins and is reduced in the process.</text>
</comment>
<feature type="signal peptide" evidence="7">
    <location>
        <begin position="1"/>
        <end position="21"/>
    </location>
</feature>
<feature type="domain" description="Thioredoxin-like fold" evidence="9">
    <location>
        <begin position="111"/>
        <end position="239"/>
    </location>
</feature>
<dbReference type="Gene3D" id="3.10.450.70">
    <property type="entry name" value="Disulphide bond isomerase, DsbC/G, N-terminal"/>
    <property type="match status" value="1"/>
</dbReference>
<feature type="domain" description="Disulphide bond isomerase DsbC/G N-terminal" evidence="8">
    <location>
        <begin position="21"/>
        <end position="86"/>
    </location>
</feature>
<dbReference type="EMBL" id="CP027670">
    <property type="protein sequence ID" value="AVO43448.1"/>
    <property type="molecule type" value="Genomic_DNA"/>
</dbReference>
<dbReference type="InterPro" id="IPR012336">
    <property type="entry name" value="Thioredoxin-like_fold"/>
</dbReference>
<geneLocation type="plasmid" evidence="10 11">
    <name>unnamed1</name>
</geneLocation>
<dbReference type="GO" id="GO:0042597">
    <property type="term" value="C:periplasmic space"/>
    <property type="evidence" value="ECO:0007669"/>
    <property type="project" value="UniProtKB-SubCell"/>
</dbReference>
<dbReference type="InterPro" id="IPR051470">
    <property type="entry name" value="Thiol:disulfide_interchange"/>
</dbReference>
<dbReference type="Pfam" id="PF13098">
    <property type="entry name" value="Thioredoxin_2"/>
    <property type="match status" value="1"/>
</dbReference>
<comment type="subcellular location">
    <subcellularLocation>
        <location evidence="1 7">Periplasm</location>
    </subcellularLocation>
</comment>
<evidence type="ECO:0000256" key="1">
    <source>
        <dbReference type="ARBA" id="ARBA00004418"/>
    </source>
</evidence>
<dbReference type="InterPro" id="IPR009094">
    <property type="entry name" value="DiS-bond_isomerase_DsbC/G_N_sf"/>
</dbReference>
<evidence type="ECO:0000256" key="3">
    <source>
        <dbReference type="ARBA" id="ARBA00022729"/>
    </source>
</evidence>
<feature type="chain" id="PRO_5015373498" description="Thiol:disulfide interchange protein" evidence="7">
    <location>
        <begin position="22"/>
        <end position="244"/>
    </location>
</feature>
<dbReference type="CDD" id="cd03020">
    <property type="entry name" value="DsbA_DsbC_DsbG"/>
    <property type="match status" value="1"/>
</dbReference>
<dbReference type="AlphaFoldDB" id="A0A2S0N5M3"/>
<dbReference type="SUPFAM" id="SSF54423">
    <property type="entry name" value="DsbC/DsbG N-terminal domain-like"/>
    <property type="match status" value="1"/>
</dbReference>
<dbReference type="Proteomes" id="UP000239326">
    <property type="component" value="Plasmid unnamed1"/>
</dbReference>
<dbReference type="Gene3D" id="3.40.30.10">
    <property type="entry name" value="Glutaredoxin"/>
    <property type="match status" value="1"/>
</dbReference>
<comment type="similarity">
    <text evidence="2 7">Belongs to the thioredoxin family. DsbC subfamily.</text>
</comment>
<protein>
    <recommendedName>
        <fullName evidence="7">Thiol:disulfide interchange protein</fullName>
    </recommendedName>
</protein>
<evidence type="ECO:0000259" key="9">
    <source>
        <dbReference type="Pfam" id="PF13098"/>
    </source>
</evidence>
<dbReference type="KEGG" id="simp:C6571_18655"/>
<keyword evidence="4 7" id="KW-0574">Periplasm</keyword>
<dbReference type="InterPro" id="IPR033954">
    <property type="entry name" value="DiS-bond_Isoase_DsbC/G"/>
</dbReference>
<dbReference type="OrthoDB" id="12976at2"/>
<dbReference type="PANTHER" id="PTHR35272:SF3">
    <property type="entry name" value="THIOL:DISULFIDE INTERCHANGE PROTEIN DSBC"/>
    <property type="match status" value="1"/>
</dbReference>
<evidence type="ECO:0000256" key="6">
    <source>
        <dbReference type="ARBA" id="ARBA00023284"/>
    </source>
</evidence>